<evidence type="ECO:0000313" key="2">
    <source>
        <dbReference type="Proteomes" id="UP001174909"/>
    </source>
</evidence>
<dbReference type="EMBL" id="CASHTH010000575">
    <property type="protein sequence ID" value="CAI8005058.1"/>
    <property type="molecule type" value="Genomic_DNA"/>
</dbReference>
<keyword evidence="2" id="KW-1185">Reference proteome</keyword>
<accession>A0AA35R6P9</accession>
<proteinExistence type="predicted"/>
<comment type="caution">
    <text evidence="1">The sequence shown here is derived from an EMBL/GenBank/DDBJ whole genome shotgun (WGS) entry which is preliminary data.</text>
</comment>
<evidence type="ECO:0000313" key="1">
    <source>
        <dbReference type="EMBL" id="CAI8005058.1"/>
    </source>
</evidence>
<dbReference type="AlphaFoldDB" id="A0AA35R6P9"/>
<name>A0AA35R6P9_GEOBA</name>
<sequence length="38" mass="4490">DSDWRYEGGCDWERRGERPACPDASPTFFLLLEDDVRE</sequence>
<feature type="non-terminal residue" evidence="1">
    <location>
        <position position="38"/>
    </location>
</feature>
<protein>
    <submittedName>
        <fullName evidence="1">Uncharacterized protein</fullName>
    </submittedName>
</protein>
<organism evidence="1 2">
    <name type="scientific">Geodia barretti</name>
    <name type="common">Barrett's horny sponge</name>
    <dbReference type="NCBI Taxonomy" id="519541"/>
    <lineage>
        <taxon>Eukaryota</taxon>
        <taxon>Metazoa</taxon>
        <taxon>Porifera</taxon>
        <taxon>Demospongiae</taxon>
        <taxon>Heteroscleromorpha</taxon>
        <taxon>Tetractinellida</taxon>
        <taxon>Astrophorina</taxon>
        <taxon>Geodiidae</taxon>
        <taxon>Geodia</taxon>
    </lineage>
</organism>
<gene>
    <name evidence="1" type="ORF">GBAR_LOCUS4060</name>
</gene>
<reference evidence="1" key="1">
    <citation type="submission" date="2023-03" db="EMBL/GenBank/DDBJ databases">
        <authorList>
            <person name="Steffen K."/>
            <person name="Cardenas P."/>
        </authorList>
    </citation>
    <scope>NUCLEOTIDE SEQUENCE</scope>
</reference>
<dbReference type="Proteomes" id="UP001174909">
    <property type="component" value="Unassembled WGS sequence"/>
</dbReference>